<proteinExistence type="predicted"/>
<feature type="compositionally biased region" description="Polar residues" evidence="1">
    <location>
        <begin position="22"/>
        <end position="40"/>
    </location>
</feature>
<feature type="non-terminal residue" evidence="2">
    <location>
        <position position="40"/>
    </location>
</feature>
<reference evidence="2" key="1">
    <citation type="journal article" date="2014" name="Front. Microbiol.">
        <title>High frequency of phylogenetically diverse reductive dehalogenase-homologous genes in deep subseafloor sedimentary metagenomes.</title>
        <authorList>
            <person name="Kawai M."/>
            <person name="Futagami T."/>
            <person name="Toyoda A."/>
            <person name="Takaki Y."/>
            <person name="Nishi S."/>
            <person name="Hori S."/>
            <person name="Arai W."/>
            <person name="Tsubouchi T."/>
            <person name="Morono Y."/>
            <person name="Uchiyama I."/>
            <person name="Ito T."/>
            <person name="Fujiyama A."/>
            <person name="Inagaki F."/>
            <person name="Takami H."/>
        </authorList>
    </citation>
    <scope>NUCLEOTIDE SEQUENCE</scope>
    <source>
        <strain evidence="2">Expedition CK06-06</strain>
    </source>
</reference>
<comment type="caution">
    <text evidence="2">The sequence shown here is derived from an EMBL/GenBank/DDBJ whole genome shotgun (WGS) entry which is preliminary data.</text>
</comment>
<evidence type="ECO:0000256" key="1">
    <source>
        <dbReference type="SAM" id="MobiDB-lite"/>
    </source>
</evidence>
<accession>X1HNZ9</accession>
<gene>
    <name evidence="2" type="ORF">S03H2_26886</name>
</gene>
<dbReference type="EMBL" id="BARU01015807">
    <property type="protein sequence ID" value="GAH55549.1"/>
    <property type="molecule type" value="Genomic_DNA"/>
</dbReference>
<sequence>MIIAVGVYKRDKKPKGPLLQRDSATNKPITTGGNPIPVNT</sequence>
<dbReference type="AlphaFoldDB" id="X1HNZ9"/>
<protein>
    <submittedName>
        <fullName evidence="2">Uncharacterized protein</fullName>
    </submittedName>
</protein>
<evidence type="ECO:0000313" key="2">
    <source>
        <dbReference type="EMBL" id="GAH55549.1"/>
    </source>
</evidence>
<feature type="region of interest" description="Disordered" evidence="1">
    <location>
        <begin position="12"/>
        <end position="40"/>
    </location>
</feature>
<name>X1HNZ9_9ZZZZ</name>
<organism evidence="2">
    <name type="scientific">marine sediment metagenome</name>
    <dbReference type="NCBI Taxonomy" id="412755"/>
    <lineage>
        <taxon>unclassified sequences</taxon>
        <taxon>metagenomes</taxon>
        <taxon>ecological metagenomes</taxon>
    </lineage>
</organism>